<accession>A0A392SKF4</accession>
<feature type="region of interest" description="Disordered" evidence="1">
    <location>
        <begin position="1"/>
        <end position="59"/>
    </location>
</feature>
<proteinExistence type="predicted"/>
<reference evidence="2 3" key="1">
    <citation type="journal article" date="2018" name="Front. Plant Sci.">
        <title>Red Clover (Trifolium pratense) and Zigzag Clover (T. medium) - A Picture of Genomic Similarities and Differences.</title>
        <authorList>
            <person name="Dluhosova J."/>
            <person name="Istvanek J."/>
            <person name="Nedelnik J."/>
            <person name="Repkova J."/>
        </authorList>
    </citation>
    <scope>NUCLEOTIDE SEQUENCE [LARGE SCALE GENOMIC DNA]</scope>
    <source>
        <strain evidence="3">cv. 10/8</strain>
        <tissue evidence="2">Leaf</tissue>
    </source>
</reference>
<dbReference type="AlphaFoldDB" id="A0A392SKF4"/>
<protein>
    <submittedName>
        <fullName evidence="2">Uncharacterized protein</fullName>
    </submittedName>
</protein>
<dbReference type="Proteomes" id="UP000265520">
    <property type="component" value="Unassembled WGS sequence"/>
</dbReference>
<dbReference type="EMBL" id="LXQA010386704">
    <property type="protein sequence ID" value="MCI48445.1"/>
    <property type="molecule type" value="Genomic_DNA"/>
</dbReference>
<sequence>MTDVEADTVASNQNSDVPEIEKEPKGNSETPNSESIYYCSTKERSICKSSEESSTGTRY</sequence>
<name>A0A392SKF4_9FABA</name>
<keyword evidence="3" id="KW-1185">Reference proteome</keyword>
<feature type="non-terminal residue" evidence="2">
    <location>
        <position position="59"/>
    </location>
</feature>
<evidence type="ECO:0000313" key="3">
    <source>
        <dbReference type="Proteomes" id="UP000265520"/>
    </source>
</evidence>
<organism evidence="2 3">
    <name type="scientific">Trifolium medium</name>
    <dbReference type="NCBI Taxonomy" id="97028"/>
    <lineage>
        <taxon>Eukaryota</taxon>
        <taxon>Viridiplantae</taxon>
        <taxon>Streptophyta</taxon>
        <taxon>Embryophyta</taxon>
        <taxon>Tracheophyta</taxon>
        <taxon>Spermatophyta</taxon>
        <taxon>Magnoliopsida</taxon>
        <taxon>eudicotyledons</taxon>
        <taxon>Gunneridae</taxon>
        <taxon>Pentapetalae</taxon>
        <taxon>rosids</taxon>
        <taxon>fabids</taxon>
        <taxon>Fabales</taxon>
        <taxon>Fabaceae</taxon>
        <taxon>Papilionoideae</taxon>
        <taxon>50 kb inversion clade</taxon>
        <taxon>NPAAA clade</taxon>
        <taxon>Hologalegina</taxon>
        <taxon>IRL clade</taxon>
        <taxon>Trifolieae</taxon>
        <taxon>Trifolium</taxon>
    </lineage>
</organism>
<feature type="compositionally biased region" description="Basic and acidic residues" evidence="1">
    <location>
        <begin position="41"/>
        <end position="51"/>
    </location>
</feature>
<evidence type="ECO:0000256" key="1">
    <source>
        <dbReference type="SAM" id="MobiDB-lite"/>
    </source>
</evidence>
<evidence type="ECO:0000313" key="2">
    <source>
        <dbReference type="EMBL" id="MCI48445.1"/>
    </source>
</evidence>
<comment type="caution">
    <text evidence="2">The sequence shown here is derived from an EMBL/GenBank/DDBJ whole genome shotgun (WGS) entry which is preliminary data.</text>
</comment>